<dbReference type="Proteomes" id="UP001165460">
    <property type="component" value="Unassembled WGS sequence"/>
</dbReference>
<dbReference type="Pfam" id="PF03279">
    <property type="entry name" value="Lip_A_acyltrans"/>
    <property type="match status" value="1"/>
</dbReference>
<dbReference type="RefSeq" id="WP_243362372.1">
    <property type="nucleotide sequence ID" value="NZ_JALGBH010000002.1"/>
</dbReference>
<evidence type="ECO:0000256" key="4">
    <source>
        <dbReference type="ARBA" id="ARBA00022679"/>
    </source>
</evidence>
<comment type="caution">
    <text evidence="8">The sequence shown here is derived from an EMBL/GenBank/DDBJ whole genome shotgun (WGS) entry which is preliminary data.</text>
</comment>
<evidence type="ECO:0000256" key="6">
    <source>
        <dbReference type="ARBA" id="ARBA00023315"/>
    </source>
</evidence>
<evidence type="ECO:0000256" key="2">
    <source>
        <dbReference type="ARBA" id="ARBA00022475"/>
    </source>
</evidence>
<gene>
    <name evidence="8" type="ORF">MMF97_11045</name>
</gene>
<dbReference type="CDD" id="cd07984">
    <property type="entry name" value="LPLAT_LABLAT-like"/>
    <property type="match status" value="1"/>
</dbReference>
<reference evidence="8" key="1">
    <citation type="submission" date="2022-03" db="EMBL/GenBank/DDBJ databases">
        <authorList>
            <person name="Woo C.Y."/>
        </authorList>
    </citation>
    <scope>NUCLEOTIDE SEQUENCE</scope>
    <source>
        <strain evidence="8">CYS-01</strain>
    </source>
</reference>
<dbReference type="GO" id="GO:0016746">
    <property type="term" value="F:acyltransferase activity"/>
    <property type="evidence" value="ECO:0007669"/>
    <property type="project" value="UniProtKB-KW"/>
</dbReference>
<organism evidence="8 9">
    <name type="scientific">Pedobacter montanisoli</name>
    <dbReference type="NCBI Taxonomy" id="2923277"/>
    <lineage>
        <taxon>Bacteria</taxon>
        <taxon>Pseudomonadati</taxon>
        <taxon>Bacteroidota</taxon>
        <taxon>Sphingobacteriia</taxon>
        <taxon>Sphingobacteriales</taxon>
        <taxon>Sphingobacteriaceae</taxon>
        <taxon>Pedobacter</taxon>
    </lineage>
</organism>
<comment type="subcellular location">
    <subcellularLocation>
        <location evidence="1">Cell inner membrane</location>
    </subcellularLocation>
</comment>
<evidence type="ECO:0000313" key="8">
    <source>
        <dbReference type="EMBL" id="MCJ0743251.1"/>
    </source>
</evidence>
<dbReference type="InterPro" id="IPR004960">
    <property type="entry name" value="LipA_acyltrans"/>
</dbReference>
<keyword evidence="5 7" id="KW-0472">Membrane</keyword>
<keyword evidence="9" id="KW-1185">Reference proteome</keyword>
<proteinExistence type="predicted"/>
<keyword evidence="7" id="KW-1133">Transmembrane helix</keyword>
<dbReference type="PANTHER" id="PTHR30606">
    <property type="entry name" value="LIPID A BIOSYNTHESIS LAUROYL ACYLTRANSFERASE"/>
    <property type="match status" value="1"/>
</dbReference>
<keyword evidence="6 8" id="KW-0012">Acyltransferase</keyword>
<protein>
    <submittedName>
        <fullName evidence="8">Lysophospholipid acyltransferase family protein</fullName>
    </submittedName>
</protein>
<name>A0ABS9ZY72_9SPHI</name>
<evidence type="ECO:0000256" key="3">
    <source>
        <dbReference type="ARBA" id="ARBA00022519"/>
    </source>
</evidence>
<sequence>MIKKGFSYIGIYFLHLLSFLPFWFLYALSDLLYYPVYYLIRYRRQVVRKNLVNAFPDKELAEIIQIEKKHYRYLTDLMFEIVKLSSISKAELLRRVKMKDHEQVQTYLKRGESTLSCTGHYGNWEMCMVVAGIEFYADCNVIYKPINNKVFEGWFNRLRSRFGNTLVAMRQTPRQVITTKNETTMFCFASDQSPVRSEVQYTLNFLNQPTAVLMGLEKIAKQTNRPVFYFEFDRVKRGYYDIITMPLCLDPKQTEMHEITDLFFKHLEQTINKQPEYWLWSHNRWKLNH</sequence>
<accession>A0ABS9ZY72</accession>
<dbReference type="PANTHER" id="PTHR30606:SF10">
    <property type="entry name" value="PHOSPHATIDYLINOSITOL MANNOSIDE ACYLTRANSFERASE"/>
    <property type="match status" value="1"/>
</dbReference>
<dbReference type="EMBL" id="JALGBH010000002">
    <property type="protein sequence ID" value="MCJ0743251.1"/>
    <property type="molecule type" value="Genomic_DNA"/>
</dbReference>
<evidence type="ECO:0000313" key="9">
    <source>
        <dbReference type="Proteomes" id="UP001165460"/>
    </source>
</evidence>
<evidence type="ECO:0000256" key="7">
    <source>
        <dbReference type="SAM" id="Phobius"/>
    </source>
</evidence>
<keyword evidence="7" id="KW-0812">Transmembrane</keyword>
<feature type="transmembrane region" description="Helical" evidence="7">
    <location>
        <begin position="12"/>
        <end position="40"/>
    </location>
</feature>
<keyword evidence="2" id="KW-1003">Cell membrane</keyword>
<keyword evidence="4" id="KW-0808">Transferase</keyword>
<evidence type="ECO:0000256" key="1">
    <source>
        <dbReference type="ARBA" id="ARBA00004533"/>
    </source>
</evidence>
<evidence type="ECO:0000256" key="5">
    <source>
        <dbReference type="ARBA" id="ARBA00023136"/>
    </source>
</evidence>
<keyword evidence="3" id="KW-0997">Cell inner membrane</keyword>